<reference evidence="5" key="1">
    <citation type="journal article" date="2019" name="Sci. Rep.">
        <title>Draft genome of Tanacetum cinerariifolium, the natural source of mosquito coil.</title>
        <authorList>
            <person name="Yamashiro T."/>
            <person name="Shiraishi A."/>
            <person name="Satake H."/>
            <person name="Nakayama K."/>
        </authorList>
    </citation>
    <scope>NUCLEOTIDE SEQUENCE</scope>
</reference>
<dbReference type="InterPro" id="IPR057670">
    <property type="entry name" value="SH3_retrovirus"/>
</dbReference>
<name>A0A6L2KPP3_TANCI</name>
<dbReference type="CDD" id="cd09272">
    <property type="entry name" value="RNase_HI_RT_Ty1"/>
    <property type="match status" value="1"/>
</dbReference>
<dbReference type="InterPro" id="IPR036875">
    <property type="entry name" value="Znf_CCHC_sf"/>
</dbReference>
<organism evidence="5">
    <name type="scientific">Tanacetum cinerariifolium</name>
    <name type="common">Dalmatian daisy</name>
    <name type="synonym">Chrysanthemum cinerariifolium</name>
    <dbReference type="NCBI Taxonomy" id="118510"/>
    <lineage>
        <taxon>Eukaryota</taxon>
        <taxon>Viridiplantae</taxon>
        <taxon>Streptophyta</taxon>
        <taxon>Embryophyta</taxon>
        <taxon>Tracheophyta</taxon>
        <taxon>Spermatophyta</taxon>
        <taxon>Magnoliopsida</taxon>
        <taxon>eudicotyledons</taxon>
        <taxon>Gunneridae</taxon>
        <taxon>Pentapetalae</taxon>
        <taxon>asterids</taxon>
        <taxon>campanulids</taxon>
        <taxon>Asterales</taxon>
        <taxon>Asteraceae</taxon>
        <taxon>Asteroideae</taxon>
        <taxon>Anthemideae</taxon>
        <taxon>Anthemidinae</taxon>
        <taxon>Tanacetum</taxon>
    </lineage>
</organism>
<accession>A0A6L2KPP3</accession>
<keyword evidence="1" id="KW-0862">Zinc</keyword>
<evidence type="ECO:0000256" key="2">
    <source>
        <dbReference type="SAM" id="Coils"/>
    </source>
</evidence>
<feature type="compositionally biased region" description="Basic and acidic residues" evidence="3">
    <location>
        <begin position="1057"/>
        <end position="1070"/>
    </location>
</feature>
<dbReference type="InterPro" id="IPR001878">
    <property type="entry name" value="Znf_CCHC"/>
</dbReference>
<protein>
    <submittedName>
        <fullName evidence="5">Putative ribonuclease H-like domain-containing protein</fullName>
    </submittedName>
</protein>
<evidence type="ECO:0000256" key="1">
    <source>
        <dbReference type="PROSITE-ProRule" id="PRU00047"/>
    </source>
</evidence>
<dbReference type="InterPro" id="IPR043502">
    <property type="entry name" value="DNA/RNA_pol_sf"/>
</dbReference>
<feature type="region of interest" description="Disordered" evidence="3">
    <location>
        <begin position="985"/>
        <end position="1107"/>
    </location>
</feature>
<dbReference type="PANTHER" id="PTHR11439:SF495">
    <property type="entry name" value="REVERSE TRANSCRIPTASE, RNA-DEPENDENT DNA POLYMERASE-RELATED"/>
    <property type="match status" value="1"/>
</dbReference>
<evidence type="ECO:0000259" key="4">
    <source>
        <dbReference type="PROSITE" id="PS50158"/>
    </source>
</evidence>
<keyword evidence="1" id="KW-0863">Zinc-finger</keyword>
<dbReference type="SUPFAM" id="SSF57756">
    <property type="entry name" value="Retrovirus zinc finger-like domains"/>
    <property type="match status" value="1"/>
</dbReference>
<feature type="domain" description="CCHC-type" evidence="4">
    <location>
        <begin position="42"/>
        <end position="56"/>
    </location>
</feature>
<dbReference type="SMART" id="SM00343">
    <property type="entry name" value="ZnF_C2HC"/>
    <property type="match status" value="1"/>
</dbReference>
<dbReference type="GO" id="GO:0003676">
    <property type="term" value="F:nucleic acid binding"/>
    <property type="evidence" value="ECO:0007669"/>
    <property type="project" value="InterPro"/>
</dbReference>
<dbReference type="Gene3D" id="4.10.60.10">
    <property type="entry name" value="Zinc finger, CCHC-type"/>
    <property type="match status" value="1"/>
</dbReference>
<proteinExistence type="predicted"/>
<dbReference type="Pfam" id="PF25597">
    <property type="entry name" value="SH3_retrovirus"/>
    <property type="match status" value="1"/>
</dbReference>
<feature type="region of interest" description="Disordered" evidence="3">
    <location>
        <begin position="54"/>
        <end position="80"/>
    </location>
</feature>
<dbReference type="Pfam" id="PF07727">
    <property type="entry name" value="RVT_2"/>
    <property type="match status" value="1"/>
</dbReference>
<gene>
    <name evidence="5" type="ORF">Tci_023376</name>
</gene>
<dbReference type="GO" id="GO:0008270">
    <property type="term" value="F:zinc ion binding"/>
    <property type="evidence" value="ECO:0007669"/>
    <property type="project" value="UniProtKB-KW"/>
</dbReference>
<feature type="compositionally biased region" description="Polar residues" evidence="3">
    <location>
        <begin position="985"/>
        <end position="999"/>
    </location>
</feature>
<feature type="coiled-coil region" evidence="2">
    <location>
        <begin position="1242"/>
        <end position="1305"/>
    </location>
</feature>
<dbReference type="PANTHER" id="PTHR11439">
    <property type="entry name" value="GAG-POL-RELATED RETROTRANSPOSON"/>
    <property type="match status" value="1"/>
</dbReference>
<dbReference type="PROSITE" id="PS50158">
    <property type="entry name" value="ZF_CCHC"/>
    <property type="match status" value="1"/>
</dbReference>
<feature type="region of interest" description="Disordered" evidence="3">
    <location>
        <begin position="476"/>
        <end position="498"/>
    </location>
</feature>
<sequence>MDIKWNTALLSMRADRFWKNTGKKITIQGSDVAGFDKSKVECFNCHKMGHFSRECRAPRSQDRGKRESYKQGPKEEEHAPKALMAIDGIGWDWSYMANEEENHALVADDEVLTEFAFMAKSRSSSNNEVKKEKESLDNKLTGFENASKDLDNLLGSQKSDKNKKGLGYSAVTPLPAQIYSPPKKDLPWTGLPEFVDDTVTDYLKNQPRVPRVSTVTEKIPTVDSKFPTAKSTLTADLGDKGKAINASACWIWRPKQNTSEQGPNCNGVSVTFKKYQYIDTQGRLNGCSRHMIENISYLSEYEPMMEDMSHLNMKVERLLHKTSCKTKLVNSISKPLHTLHMDLFGPTSVSSLHHKWVLVNKSQNKTPYELFNTRIHAIGFLRPFRCHVMILNTLDHLRKFDAKGDEGYFVGYSLSSKAFMVFNKRAKKVEENLHVDFLDNKLIEKGVGPNWLFDIDTLTNSMNYVPVVVAGTSSTNISEQDCNDDVPESSRISKPTATSKVPSADQVEPAVSLTVESKILIVSSLVPTVCLDISHESSSGPRLISKGVISQKEAPSLGNALTLLNRFKDTFGNTSNAVTLNEVEADLSNIETSIPKQGQASSTRDTQEEGIDYEEVFAPVARIEAIRRFLAYASFMGFIVYQMDVKSAFLYGTIDEEVYVMQPPGFQDPEFPERVYKVEKAMYGLHQAPRTWYGTLSKYLLDNGFQRGTIDQTLFIRKHKGEFLLVQVYVDDIIFGSSNPQLCREFKALMHDKFQMSAIGELTFFLGLQVLQKKDGIFLSQDEYVGDILKKPDIMFAVCACARHQVTPKECHLHAVKRIFRYLKCHPKLGLWYPKESPFDLVAYSDSDYGGATQDRKSTTGGYQFLGRRLISWQCKKQTIMDTSTNEAEYVAAASGCGQVLWIQNQMLDYGIKTTDQETKIIAKVDGKPRTISESSLRRHLKLNNEEWISSLPDAELFENLSLMGYNILPNQRTVPLFASMIVTQGEGSTNPTEPNHTPSPHEHHSSQHDSPPLSHQPIIPEPIPHDLQAPTKTLTPRRLTKRAIRIAQSKALSPDADEHASLSRDDRQGEAFSTVSSLDAGHDRENITKTSAMPHESSPRVPSLDADEGRGIIDIWEELGADKSTEKGSNDIEEMVYVLSSMEAANILSSGGVAVSTASVSPVDVFPTAGVPTISGSFPTVSAIFTTTSVVTPYTRRSRGITIGSLQPMRIPIISAKDKGKEKVTETEVPKKKKLQEQIVAQVAREMEEEFARENQRLSEQVARDYEIARIHAEEELKLMIKGLDRSNKVIAKHLSEYEQAEADLSVREKIELISELVKYQDHRAKILKYQA</sequence>
<keyword evidence="1" id="KW-0479">Metal-binding</keyword>
<evidence type="ECO:0000313" key="5">
    <source>
        <dbReference type="EMBL" id="GEU51398.1"/>
    </source>
</evidence>
<dbReference type="SUPFAM" id="SSF56672">
    <property type="entry name" value="DNA/RNA polymerases"/>
    <property type="match status" value="1"/>
</dbReference>
<comment type="caution">
    <text evidence="5">The sequence shown here is derived from an EMBL/GenBank/DDBJ whole genome shotgun (WGS) entry which is preliminary data.</text>
</comment>
<dbReference type="EMBL" id="BKCJ010002860">
    <property type="protein sequence ID" value="GEU51398.1"/>
    <property type="molecule type" value="Genomic_DNA"/>
</dbReference>
<dbReference type="InterPro" id="IPR013103">
    <property type="entry name" value="RVT_2"/>
</dbReference>
<keyword evidence="2" id="KW-0175">Coiled coil</keyword>
<evidence type="ECO:0000256" key="3">
    <source>
        <dbReference type="SAM" id="MobiDB-lite"/>
    </source>
</evidence>